<dbReference type="Proteomes" id="UP001151760">
    <property type="component" value="Unassembled WGS sequence"/>
</dbReference>
<keyword evidence="1" id="KW-1133">Transmembrane helix</keyword>
<sequence>MNISRRGIEIDSIVCPICNSGAESSCHIFFQCNLVRQLARKISSWWNVDYVDVSSYEEWYIWLVSLRLQANLKAVFEGIFYCLWWSVWMFRNKILFENDTPSQARIFDNIVSNSYYWYQPVQSNMGRNSHSVMGRRSNETMRLIVTTFISVVIGFFLGVSFPTMSITKMNLPSTLLSSIDLGYIEDKYSGLSSQAFLHIWSSLRRNKGISFHEPEDAKIWVPTNPRGAERLPPDIVTPESDLYLRRLYGKPSEDLIIKPRYLVTFTVGYEQRDNIDKAVKKFSDSFSILLFHYDGRTSEWNEFEWSNRAIHVSVLKQTKWWYAKRFLHPDILAPYDYIFIWDEDLGLEDFDAERYISLVRKHGLEISQPGLSASSGLTWQMTRKRDDTEVHKDAEERDGWCTDPHLPPCAAFVEIMAPVFSRKAWRCVWHMIQNDLVHGWGLDFALRRCVEPAHEKIGVVDAQWVVHQTVPSLGNQGKAENGKAAWEGVRESTAEVYKKNNGYTYRTKNSYSFIAFVPGLKPKESDRYLIMSSEEEKMLWVWTSNGLSQIPEIAAIQSPCVRDLLRDDMTEYGAITLEDISLL</sequence>
<keyword evidence="1" id="KW-0812">Transmembrane</keyword>
<accession>A0ABQ5C1P1</accession>
<protein>
    <submittedName>
        <fullName evidence="2">Uncharacterized protein</fullName>
    </submittedName>
</protein>
<evidence type="ECO:0000256" key="1">
    <source>
        <dbReference type="SAM" id="Phobius"/>
    </source>
</evidence>
<dbReference type="Pfam" id="PF05212">
    <property type="entry name" value="DUF707"/>
    <property type="match status" value="1"/>
</dbReference>
<dbReference type="EMBL" id="BQNB010013858">
    <property type="protein sequence ID" value="GJT21070.1"/>
    <property type="molecule type" value="Genomic_DNA"/>
</dbReference>
<dbReference type="InterPro" id="IPR007877">
    <property type="entry name" value="DUF707"/>
</dbReference>
<evidence type="ECO:0000313" key="2">
    <source>
        <dbReference type="EMBL" id="GJT21070.1"/>
    </source>
</evidence>
<name>A0ABQ5C1P1_9ASTR</name>
<evidence type="ECO:0000313" key="3">
    <source>
        <dbReference type="Proteomes" id="UP001151760"/>
    </source>
</evidence>
<feature type="transmembrane region" description="Helical" evidence="1">
    <location>
        <begin position="143"/>
        <end position="164"/>
    </location>
</feature>
<dbReference type="PANTHER" id="PTHR31210:SF68">
    <property type="entry name" value="OS06G0727800 PROTEIN"/>
    <property type="match status" value="1"/>
</dbReference>
<keyword evidence="1" id="KW-0472">Membrane</keyword>
<reference evidence="2" key="1">
    <citation type="journal article" date="2022" name="Int. J. Mol. Sci.">
        <title>Draft Genome of Tanacetum Coccineum: Genomic Comparison of Closely Related Tanacetum-Family Plants.</title>
        <authorList>
            <person name="Yamashiro T."/>
            <person name="Shiraishi A."/>
            <person name="Nakayama K."/>
            <person name="Satake H."/>
        </authorList>
    </citation>
    <scope>NUCLEOTIDE SEQUENCE</scope>
</reference>
<dbReference type="PANTHER" id="PTHR31210">
    <property type="entry name" value="OS06G0731900 PROTEIN"/>
    <property type="match status" value="1"/>
</dbReference>
<organism evidence="2 3">
    <name type="scientific">Tanacetum coccineum</name>
    <dbReference type="NCBI Taxonomy" id="301880"/>
    <lineage>
        <taxon>Eukaryota</taxon>
        <taxon>Viridiplantae</taxon>
        <taxon>Streptophyta</taxon>
        <taxon>Embryophyta</taxon>
        <taxon>Tracheophyta</taxon>
        <taxon>Spermatophyta</taxon>
        <taxon>Magnoliopsida</taxon>
        <taxon>eudicotyledons</taxon>
        <taxon>Gunneridae</taxon>
        <taxon>Pentapetalae</taxon>
        <taxon>asterids</taxon>
        <taxon>campanulids</taxon>
        <taxon>Asterales</taxon>
        <taxon>Asteraceae</taxon>
        <taxon>Asteroideae</taxon>
        <taxon>Anthemideae</taxon>
        <taxon>Anthemidinae</taxon>
        <taxon>Tanacetum</taxon>
    </lineage>
</organism>
<reference evidence="2" key="2">
    <citation type="submission" date="2022-01" db="EMBL/GenBank/DDBJ databases">
        <authorList>
            <person name="Yamashiro T."/>
            <person name="Shiraishi A."/>
            <person name="Satake H."/>
            <person name="Nakayama K."/>
        </authorList>
    </citation>
    <scope>NUCLEOTIDE SEQUENCE</scope>
</reference>
<proteinExistence type="predicted"/>
<comment type="caution">
    <text evidence="2">The sequence shown here is derived from an EMBL/GenBank/DDBJ whole genome shotgun (WGS) entry which is preliminary data.</text>
</comment>
<keyword evidence="3" id="KW-1185">Reference proteome</keyword>
<gene>
    <name evidence="2" type="ORF">Tco_0891007</name>
</gene>